<proteinExistence type="predicted"/>
<dbReference type="FunFam" id="3.30.200.20:FF:000039">
    <property type="entry name" value="receptor-like protein kinase FERONIA"/>
    <property type="match status" value="1"/>
</dbReference>
<dbReference type="InterPro" id="IPR001245">
    <property type="entry name" value="Ser-Thr/Tyr_kinase_cat_dom"/>
</dbReference>
<reference evidence="20" key="2">
    <citation type="submission" date="2015-03" db="UniProtKB">
        <authorList>
            <consortium name="EnsemblPlants"/>
        </authorList>
    </citation>
    <scope>IDENTIFICATION</scope>
</reference>
<dbReference type="PaxDb" id="65489-OBART09G07100.1"/>
<evidence type="ECO:0000256" key="9">
    <source>
        <dbReference type="ARBA" id="ARBA00022741"/>
    </source>
</evidence>
<dbReference type="STRING" id="65489.A0A0D3H5T5"/>
<feature type="transmembrane region" description="Helical" evidence="17">
    <location>
        <begin position="538"/>
        <end position="561"/>
    </location>
</feature>
<sequence>MGFSAAQLVFFSVLALLLVNVHAEPTSLGFVSIDCGLSGRPYVDEITNISYVSDDAYIATGEKHEISSEYRNLALYRSGLSLRSFPSGGRNCYAVAAAAARGRSKYLVRAWFMHGDYDGGGGSLASTPVRFDLYIGLAFWFEMTVSDAATTYAFEAITVAAAGGSSSSLSVCLVDNGHGTPFVSSLEVRPMSSDMYPDAVANQSLGLFTRGNMGASYFLRYPEDPYDRLWWTPSYGASSWLNVSARDTSSISYAQTDHIRVPVAVLRTAITTANTSVPLVVNTYSTSIGRVPPPADAAYFHFLHFADFDQQQQQRQKRRFDIYYGSSTRYVYRNEPVQLNPIHNRTTPSYYASGAYSLSNVSLVATNGSVLPPLLNAMEVYYSIPHDGIATAPHDVDAIMAIKTEYQVKKNWMGDPCLPKEFIWTGLQCRREGTEYKIISLDLSYSNLNGAISADFSLLQSLQSLNLSHNNLSGSVPDSLTNLSSLILIDLSGNHFNGTLPEALCTKSSLNLRYDTSNGDPCNGMKSPKKKNISVRTLTVAIVTPVVAVLLVSAVLILCFCKKKRKQNVTEGLVQQYSPCSIQPTGTPDSGSHVDLKDHIQMADDHEFTYEELVRITNNFSDCIGEGGFGPVYRGQLQDSVQVAVKKSSRASLHGQGIREFLADINSLQTVHHRHLVLLIGYCTNRDHLALIYEYMPNGSLFDHIRAKYSKLTMPLFSRYYFSSRLTMRSDVFSFGVVLLETVTGEPPIMPGVGHVVQRVKQKVSDGDISGIVDPRLKGAYDMGSVWKVVDIALLCTREVSDDRPTMTEVVEHLKDAFALEEARHIDPINDNSQGNINTDLSANWGPSAR</sequence>
<dbReference type="GO" id="GO:0016020">
    <property type="term" value="C:membrane"/>
    <property type="evidence" value="ECO:0007669"/>
    <property type="project" value="UniProtKB-SubCell"/>
</dbReference>
<dbReference type="Gene3D" id="3.80.10.10">
    <property type="entry name" value="Ribonuclease Inhibitor"/>
    <property type="match status" value="1"/>
</dbReference>
<evidence type="ECO:0000313" key="20">
    <source>
        <dbReference type="EnsemblPlants" id="OBART09G07100.1"/>
    </source>
</evidence>
<dbReference type="InterPro" id="IPR011009">
    <property type="entry name" value="Kinase-like_dom_sf"/>
</dbReference>
<keyword evidence="7 18" id="KW-0732">Signal</keyword>
<reference evidence="20" key="1">
    <citation type="journal article" date="2009" name="Rice">
        <title>De Novo Next Generation Sequencing of Plant Genomes.</title>
        <authorList>
            <person name="Rounsley S."/>
            <person name="Marri P.R."/>
            <person name="Yu Y."/>
            <person name="He R."/>
            <person name="Sisneros N."/>
            <person name="Goicoechea J.L."/>
            <person name="Lee S.J."/>
            <person name="Angelova A."/>
            <person name="Kudrna D."/>
            <person name="Luo M."/>
            <person name="Affourtit J."/>
            <person name="Desany B."/>
            <person name="Knight J."/>
            <person name="Niazi F."/>
            <person name="Egholm M."/>
            <person name="Wing R.A."/>
        </authorList>
    </citation>
    <scope>NUCLEOTIDE SEQUENCE [LARGE SCALE GENOMIC DNA]</scope>
    <source>
        <strain evidence="20">cv. IRGC 105608</strain>
    </source>
</reference>
<dbReference type="FunFam" id="3.80.10.10:FF:000129">
    <property type="entry name" value="Leucine-rich repeat receptor-like kinase"/>
    <property type="match status" value="1"/>
</dbReference>
<dbReference type="Pfam" id="PF13855">
    <property type="entry name" value="LRR_8"/>
    <property type="match status" value="1"/>
</dbReference>
<keyword evidence="11" id="KW-0067">ATP-binding</keyword>
<evidence type="ECO:0000256" key="13">
    <source>
        <dbReference type="ARBA" id="ARBA00023136"/>
    </source>
</evidence>
<dbReference type="GO" id="GO:0005524">
    <property type="term" value="F:ATP binding"/>
    <property type="evidence" value="ECO:0007669"/>
    <property type="project" value="UniProtKB-KW"/>
</dbReference>
<protein>
    <recommendedName>
        <fullName evidence="2">non-specific serine/threonine protein kinase</fullName>
        <ecNumber evidence="2">2.7.11.1</ecNumber>
    </recommendedName>
</protein>
<keyword evidence="9" id="KW-0547">Nucleotide-binding</keyword>
<evidence type="ECO:0000256" key="18">
    <source>
        <dbReference type="SAM" id="SignalP"/>
    </source>
</evidence>
<evidence type="ECO:0000256" key="7">
    <source>
        <dbReference type="ARBA" id="ARBA00022729"/>
    </source>
</evidence>
<keyword evidence="21" id="KW-1185">Reference proteome</keyword>
<feature type="region of interest" description="Disordered" evidence="16">
    <location>
        <begin position="829"/>
        <end position="850"/>
    </location>
</feature>
<comment type="catalytic activity">
    <reaction evidence="14">
        <text>L-threonyl-[protein] + ATP = O-phospho-L-threonyl-[protein] + ADP + H(+)</text>
        <dbReference type="Rhea" id="RHEA:46608"/>
        <dbReference type="Rhea" id="RHEA-COMP:11060"/>
        <dbReference type="Rhea" id="RHEA-COMP:11605"/>
        <dbReference type="ChEBI" id="CHEBI:15378"/>
        <dbReference type="ChEBI" id="CHEBI:30013"/>
        <dbReference type="ChEBI" id="CHEBI:30616"/>
        <dbReference type="ChEBI" id="CHEBI:61977"/>
        <dbReference type="ChEBI" id="CHEBI:456216"/>
        <dbReference type="EC" id="2.7.11.1"/>
    </reaction>
</comment>
<dbReference type="EC" id="2.7.11.1" evidence="2"/>
<organism evidence="20">
    <name type="scientific">Oryza barthii</name>
    <dbReference type="NCBI Taxonomy" id="65489"/>
    <lineage>
        <taxon>Eukaryota</taxon>
        <taxon>Viridiplantae</taxon>
        <taxon>Streptophyta</taxon>
        <taxon>Embryophyta</taxon>
        <taxon>Tracheophyta</taxon>
        <taxon>Spermatophyta</taxon>
        <taxon>Magnoliopsida</taxon>
        <taxon>Liliopsida</taxon>
        <taxon>Poales</taxon>
        <taxon>Poaceae</taxon>
        <taxon>BOP clade</taxon>
        <taxon>Oryzoideae</taxon>
        <taxon>Oryzeae</taxon>
        <taxon>Oryzinae</taxon>
        <taxon>Oryza</taxon>
    </lineage>
</organism>
<dbReference type="Gene3D" id="1.10.510.10">
    <property type="entry name" value="Transferase(Phosphotransferase) domain 1"/>
    <property type="match status" value="1"/>
</dbReference>
<evidence type="ECO:0000256" key="16">
    <source>
        <dbReference type="SAM" id="MobiDB-lite"/>
    </source>
</evidence>
<keyword evidence="13 17" id="KW-0472">Membrane</keyword>
<feature type="chain" id="PRO_5002263831" description="non-specific serine/threonine protein kinase" evidence="18">
    <location>
        <begin position="24"/>
        <end position="850"/>
    </location>
</feature>
<evidence type="ECO:0000256" key="5">
    <source>
        <dbReference type="ARBA" id="ARBA00022679"/>
    </source>
</evidence>
<name>A0A0D3H5T5_9ORYZ</name>
<dbReference type="Gramene" id="OBART09G07100.1">
    <property type="protein sequence ID" value="OBART09G07100.1"/>
    <property type="gene ID" value="OBART09G07100"/>
</dbReference>
<dbReference type="PROSITE" id="PS50011">
    <property type="entry name" value="PROTEIN_KINASE_DOM"/>
    <property type="match status" value="1"/>
</dbReference>
<dbReference type="InterPro" id="IPR032675">
    <property type="entry name" value="LRR_dom_sf"/>
</dbReference>
<evidence type="ECO:0000256" key="8">
    <source>
        <dbReference type="ARBA" id="ARBA00022737"/>
    </source>
</evidence>
<dbReference type="InterPro" id="IPR024788">
    <property type="entry name" value="Malectin-like_Carb-bd_dom"/>
</dbReference>
<dbReference type="PANTHER" id="PTHR45631:SF112">
    <property type="entry name" value="OS09G0355400 PROTEIN"/>
    <property type="match status" value="1"/>
</dbReference>
<feature type="compositionally biased region" description="Polar residues" evidence="16">
    <location>
        <begin position="830"/>
        <end position="842"/>
    </location>
</feature>
<evidence type="ECO:0000256" key="14">
    <source>
        <dbReference type="ARBA" id="ARBA00047899"/>
    </source>
</evidence>
<dbReference type="EnsemblPlants" id="OBART09G07100.1">
    <property type="protein sequence ID" value="OBART09G07100.1"/>
    <property type="gene ID" value="OBART09G07100"/>
</dbReference>
<evidence type="ECO:0000256" key="17">
    <source>
        <dbReference type="SAM" id="Phobius"/>
    </source>
</evidence>
<keyword evidence="8" id="KW-0677">Repeat</keyword>
<dbReference type="AlphaFoldDB" id="A0A0D3H5T5"/>
<feature type="domain" description="Protein kinase" evidence="19">
    <location>
        <begin position="618"/>
        <end position="850"/>
    </location>
</feature>
<dbReference type="SUPFAM" id="SSF52058">
    <property type="entry name" value="L domain-like"/>
    <property type="match status" value="1"/>
</dbReference>
<dbReference type="PROSITE" id="PS51450">
    <property type="entry name" value="LRR"/>
    <property type="match status" value="1"/>
</dbReference>
<dbReference type="PANTHER" id="PTHR45631">
    <property type="entry name" value="OS07G0107800 PROTEIN-RELATED"/>
    <property type="match status" value="1"/>
</dbReference>
<dbReference type="Proteomes" id="UP000026960">
    <property type="component" value="Chromosome 9"/>
</dbReference>
<evidence type="ECO:0000256" key="15">
    <source>
        <dbReference type="ARBA" id="ARBA00048679"/>
    </source>
</evidence>
<dbReference type="Gene3D" id="3.30.200.20">
    <property type="entry name" value="Phosphorylase Kinase, domain 1"/>
    <property type="match status" value="1"/>
</dbReference>
<dbReference type="SUPFAM" id="SSF56112">
    <property type="entry name" value="Protein kinase-like (PK-like)"/>
    <property type="match status" value="1"/>
</dbReference>
<evidence type="ECO:0000256" key="2">
    <source>
        <dbReference type="ARBA" id="ARBA00012513"/>
    </source>
</evidence>
<evidence type="ECO:0000256" key="6">
    <source>
        <dbReference type="ARBA" id="ARBA00022692"/>
    </source>
</evidence>
<keyword evidence="6 17" id="KW-0812">Transmembrane</keyword>
<keyword evidence="12 17" id="KW-1133">Transmembrane helix</keyword>
<accession>A0A0D3H5T5</accession>
<evidence type="ECO:0000256" key="11">
    <source>
        <dbReference type="ARBA" id="ARBA00022840"/>
    </source>
</evidence>
<evidence type="ECO:0000256" key="12">
    <source>
        <dbReference type="ARBA" id="ARBA00022989"/>
    </source>
</evidence>
<evidence type="ECO:0000313" key="21">
    <source>
        <dbReference type="Proteomes" id="UP000026960"/>
    </source>
</evidence>
<evidence type="ECO:0000256" key="10">
    <source>
        <dbReference type="ARBA" id="ARBA00022777"/>
    </source>
</evidence>
<dbReference type="HOGENOM" id="CLU_000288_41_2_1"/>
<evidence type="ECO:0000259" key="19">
    <source>
        <dbReference type="PROSITE" id="PS50011"/>
    </source>
</evidence>
<dbReference type="InterPro" id="IPR000719">
    <property type="entry name" value="Prot_kinase_dom"/>
</dbReference>
<keyword evidence="10" id="KW-0418">Kinase</keyword>
<comment type="subcellular location">
    <subcellularLocation>
        <location evidence="1">Membrane</location>
        <topology evidence="1">Single-pass membrane protein</topology>
    </subcellularLocation>
</comment>
<dbReference type="eggNOG" id="ENOG502QQCZ">
    <property type="taxonomic scope" value="Eukaryota"/>
</dbReference>
<dbReference type="GO" id="GO:0004674">
    <property type="term" value="F:protein serine/threonine kinase activity"/>
    <property type="evidence" value="ECO:0007669"/>
    <property type="project" value="UniProtKB-KW"/>
</dbReference>
<keyword evidence="3" id="KW-0723">Serine/threonine-protein kinase</keyword>
<dbReference type="Pfam" id="PF07714">
    <property type="entry name" value="PK_Tyr_Ser-Thr"/>
    <property type="match status" value="2"/>
</dbReference>
<keyword evidence="4" id="KW-0433">Leucine-rich repeat</keyword>
<evidence type="ECO:0000256" key="4">
    <source>
        <dbReference type="ARBA" id="ARBA00022614"/>
    </source>
</evidence>
<feature type="signal peptide" evidence="18">
    <location>
        <begin position="1"/>
        <end position="23"/>
    </location>
</feature>
<evidence type="ECO:0000256" key="3">
    <source>
        <dbReference type="ARBA" id="ARBA00022527"/>
    </source>
</evidence>
<comment type="catalytic activity">
    <reaction evidence="15">
        <text>L-seryl-[protein] + ATP = O-phospho-L-seryl-[protein] + ADP + H(+)</text>
        <dbReference type="Rhea" id="RHEA:17989"/>
        <dbReference type="Rhea" id="RHEA-COMP:9863"/>
        <dbReference type="Rhea" id="RHEA-COMP:11604"/>
        <dbReference type="ChEBI" id="CHEBI:15378"/>
        <dbReference type="ChEBI" id="CHEBI:29999"/>
        <dbReference type="ChEBI" id="CHEBI:30616"/>
        <dbReference type="ChEBI" id="CHEBI:83421"/>
        <dbReference type="ChEBI" id="CHEBI:456216"/>
        <dbReference type="EC" id="2.7.11.1"/>
    </reaction>
</comment>
<dbReference type="InterPro" id="IPR001611">
    <property type="entry name" value="Leu-rich_rpt"/>
</dbReference>
<evidence type="ECO:0000256" key="1">
    <source>
        <dbReference type="ARBA" id="ARBA00004167"/>
    </source>
</evidence>
<dbReference type="Pfam" id="PF12819">
    <property type="entry name" value="Malectin_like"/>
    <property type="match status" value="1"/>
</dbReference>
<keyword evidence="5" id="KW-0808">Transferase</keyword>